<proteinExistence type="predicted"/>
<keyword evidence="2" id="KW-1185">Reference proteome</keyword>
<gene>
    <name evidence="1" type="ORF">O6H91_02G091100</name>
</gene>
<organism evidence="1 2">
    <name type="scientific">Diphasiastrum complanatum</name>
    <name type="common">Issler's clubmoss</name>
    <name type="synonym">Lycopodium complanatum</name>
    <dbReference type="NCBI Taxonomy" id="34168"/>
    <lineage>
        <taxon>Eukaryota</taxon>
        <taxon>Viridiplantae</taxon>
        <taxon>Streptophyta</taxon>
        <taxon>Embryophyta</taxon>
        <taxon>Tracheophyta</taxon>
        <taxon>Lycopodiopsida</taxon>
        <taxon>Lycopodiales</taxon>
        <taxon>Lycopodiaceae</taxon>
        <taxon>Lycopodioideae</taxon>
        <taxon>Diphasiastrum</taxon>
    </lineage>
</organism>
<dbReference type="EMBL" id="CM055093">
    <property type="protein sequence ID" value="KAJ7566170.1"/>
    <property type="molecule type" value="Genomic_DNA"/>
</dbReference>
<dbReference type="Proteomes" id="UP001162992">
    <property type="component" value="Chromosome 2"/>
</dbReference>
<evidence type="ECO:0000313" key="2">
    <source>
        <dbReference type="Proteomes" id="UP001162992"/>
    </source>
</evidence>
<accession>A0ACC2EIH1</accession>
<comment type="caution">
    <text evidence="1">The sequence shown here is derived from an EMBL/GenBank/DDBJ whole genome shotgun (WGS) entry which is preliminary data.</text>
</comment>
<name>A0ACC2EIH1_DIPCM</name>
<reference evidence="2" key="1">
    <citation type="journal article" date="2024" name="Proc. Natl. Acad. Sci. U.S.A.">
        <title>Extraordinary preservation of gene collinearity over three hundred million years revealed in homosporous lycophytes.</title>
        <authorList>
            <person name="Li C."/>
            <person name="Wickell D."/>
            <person name="Kuo L.Y."/>
            <person name="Chen X."/>
            <person name="Nie B."/>
            <person name="Liao X."/>
            <person name="Peng D."/>
            <person name="Ji J."/>
            <person name="Jenkins J."/>
            <person name="Williams M."/>
            <person name="Shu S."/>
            <person name="Plott C."/>
            <person name="Barry K."/>
            <person name="Rajasekar S."/>
            <person name="Grimwood J."/>
            <person name="Han X."/>
            <person name="Sun S."/>
            <person name="Hou Z."/>
            <person name="He W."/>
            <person name="Dai G."/>
            <person name="Sun C."/>
            <person name="Schmutz J."/>
            <person name="Leebens-Mack J.H."/>
            <person name="Li F.W."/>
            <person name="Wang L."/>
        </authorList>
    </citation>
    <scope>NUCLEOTIDE SEQUENCE [LARGE SCALE GENOMIC DNA]</scope>
    <source>
        <strain evidence="2">cv. PW_Plant_1</strain>
    </source>
</reference>
<protein>
    <submittedName>
        <fullName evidence="1">Uncharacterized protein</fullName>
    </submittedName>
</protein>
<sequence length="332" mass="36625">MAAANRDNGFHVGWFFFSSSCWYYCARHKKSSEWVSIFCSNLKESFSKARKVVGIQTFQVIVAQGVVGTFSGASLAFLAMWLELVGYSHQITAIFICIRYISAALGGLIGGRLGDILSTRLPNVGRVMLAQIGTSIGVPLAAVLFLSVSNDTSKWLQRAVVFCILGFLTSWCATATNNPIFAEIVPSTSRTMIYALDRSFESLLASFAPTVVGLFAERLYGYVPIQKDGDGKSVVGLDQRNAVSLARALFTAYSIPYAMCCLIYSFLYCTYPKDRDQARAECQMGSTCDEHKSLHVKIVNNRSSFKKEKTKEDMLGYEQSPAETELLLLPKS</sequence>
<evidence type="ECO:0000313" key="1">
    <source>
        <dbReference type="EMBL" id="KAJ7566170.1"/>
    </source>
</evidence>